<keyword evidence="3" id="KW-1185">Reference proteome</keyword>
<accession>A0A493TPN9</accession>
<dbReference type="PANTHER" id="PTHR31649">
    <property type="entry name" value="AGAP009604-PA"/>
    <property type="match status" value="1"/>
</dbReference>
<name>A0A493TPN9_ANAPP</name>
<reference evidence="3" key="1">
    <citation type="submission" date="2017-10" db="EMBL/GenBank/DDBJ databases">
        <title>A new Pekin duck reference genome.</title>
        <authorList>
            <person name="Hou Z.-C."/>
            <person name="Zhou Z.-K."/>
            <person name="Zhu F."/>
            <person name="Hou S.-S."/>
        </authorList>
    </citation>
    <scope>NUCLEOTIDE SEQUENCE [LARGE SCALE GENOMIC DNA]</scope>
</reference>
<dbReference type="AlphaFoldDB" id="A0A493TPN9"/>
<organism evidence="2 3">
    <name type="scientific">Anas platyrhynchos platyrhynchos</name>
    <name type="common">Northern mallard</name>
    <dbReference type="NCBI Taxonomy" id="8840"/>
    <lineage>
        <taxon>Eukaryota</taxon>
        <taxon>Metazoa</taxon>
        <taxon>Chordata</taxon>
        <taxon>Craniata</taxon>
        <taxon>Vertebrata</taxon>
        <taxon>Euteleostomi</taxon>
        <taxon>Archelosauria</taxon>
        <taxon>Archosauria</taxon>
        <taxon>Dinosauria</taxon>
        <taxon>Saurischia</taxon>
        <taxon>Theropoda</taxon>
        <taxon>Coelurosauria</taxon>
        <taxon>Aves</taxon>
        <taxon>Neognathae</taxon>
        <taxon>Galloanserae</taxon>
        <taxon>Anseriformes</taxon>
        <taxon>Anatidae</taxon>
        <taxon>Anatinae</taxon>
        <taxon>Anas</taxon>
    </lineage>
</organism>
<dbReference type="GeneTree" id="ENSGT00400000024875"/>
<dbReference type="PANTHER" id="PTHR31649:SF1">
    <property type="entry name" value="FARNESOIC ACID O-METHYL TRANSFERASE DOMAIN-CONTAINING PROTEIN"/>
    <property type="match status" value="1"/>
</dbReference>
<reference evidence="2" key="2">
    <citation type="submission" date="2025-08" db="UniProtKB">
        <authorList>
            <consortium name="Ensembl"/>
        </authorList>
    </citation>
    <scope>IDENTIFICATION</scope>
</reference>
<protein>
    <submittedName>
        <fullName evidence="2">Uncharacterized protein</fullName>
    </submittedName>
</protein>
<dbReference type="InterPro" id="IPR006616">
    <property type="entry name" value="DM9_repeat"/>
</dbReference>
<dbReference type="Pfam" id="PF11901">
    <property type="entry name" value="DM9"/>
    <property type="match status" value="1"/>
</dbReference>
<dbReference type="Gene3D" id="2.170.15.10">
    <property type="entry name" value="Proaerolysin, chain A, domain 3"/>
    <property type="match status" value="1"/>
</dbReference>
<evidence type="ECO:0000313" key="3">
    <source>
        <dbReference type="Proteomes" id="UP000016666"/>
    </source>
</evidence>
<sequence length="452" mass="50025">MLTYKPCLVAALLFLTQPGAGGAPGSPPVGRKLLQHLGESLISSIPTSSNPFSPQKPKKCWRRSSLAFSWPPLMVKTWSWPHPRWGISSPSPQQSWRVGGISVASYMTNFLIFFPKDPSWNLNQKAEGKARSSHLEWVDFDGALPADTVSNWNNYTKTTEYVCSTEEDGCNTGAYVPGRGPFCFYAFWQSEHRVSKFKLLVNRGNLEALRWVDDSFGDVPENAVEGCPSVDIYVGRNQYGLGKVSKDQRAFFVVVDHKEVWFKWYQVLAVQTGPADVTISDVRYNTSEAVGRGEDVTLTKTTVTNEGCRGTREEVALEEAAVVMHDWELDQKVFSTIRGALRAAPLAFNGTNWEATNVTRVNWVGRATTGEYVVHTRNVEVQMRPRTTCMVALVGRQVDVRVPFTAWLSRDFGDGQVHHVAVTGVARSQAVVDVQAGVEKCSPLAGSSPCRG</sequence>
<reference evidence="2" key="3">
    <citation type="submission" date="2025-09" db="UniProtKB">
        <authorList>
            <consortium name="Ensembl"/>
        </authorList>
    </citation>
    <scope>IDENTIFICATION</scope>
</reference>
<evidence type="ECO:0000256" key="1">
    <source>
        <dbReference type="SAM" id="SignalP"/>
    </source>
</evidence>
<dbReference type="SUPFAM" id="SSF56973">
    <property type="entry name" value="Aerolisin/ETX pore-forming domain"/>
    <property type="match status" value="1"/>
</dbReference>
<keyword evidence="1" id="KW-0732">Signal</keyword>
<feature type="chain" id="PRO_5019761080" evidence="1">
    <location>
        <begin position="23"/>
        <end position="452"/>
    </location>
</feature>
<dbReference type="Proteomes" id="UP000016666">
    <property type="component" value="Unassembled WGS sequence"/>
</dbReference>
<proteinExistence type="predicted"/>
<evidence type="ECO:0000313" key="2">
    <source>
        <dbReference type="Ensembl" id="ENSAPLP00000027832.1"/>
    </source>
</evidence>
<dbReference type="CDD" id="cd20220">
    <property type="entry name" value="PFM_natterin-3-like"/>
    <property type="match status" value="1"/>
</dbReference>
<dbReference type="Ensembl" id="ENSAPLT00000017455.1">
    <property type="protein sequence ID" value="ENSAPLP00000027832.1"/>
    <property type="gene ID" value="ENSAPLG00000021139.1"/>
</dbReference>
<feature type="signal peptide" evidence="1">
    <location>
        <begin position="1"/>
        <end position="22"/>
    </location>
</feature>